<sequence>MTLAGDLRHRGASGPKVSRRRFEADLVAGKYPPGRPPPGGVLTDTDAEVARLALEMVEAGLRAGSLAISRETVPACRACGHLTGTGDHPCRACGSTGTRARTGLHLVAEPAYGRPALDRPDIHADRHRQPDHLRRTVGDADRRLLLSRTRDHGIDLGPLGLDGLVLDPRAGLHATVLAAARRYRTDTAVMTVTENAARHIAAHGRPFREHEGTRLRYALHGRLPYGPSAGLKPLYEAYRATPGAKDGFHEWFLPLFSLRVKSATRPEQLPALFKYYMRARLARPAAVDAAVLESVRRSVRAGRTGWITDRRTLATVMAARATGRCRGAEAG</sequence>
<evidence type="ECO:0000313" key="3">
    <source>
        <dbReference type="Proteomes" id="UP000267408"/>
    </source>
</evidence>
<protein>
    <submittedName>
        <fullName evidence="2">Uncharacterized protein</fullName>
    </submittedName>
</protein>
<comment type="caution">
    <text evidence="2">The sequence shown here is derived from an EMBL/GenBank/DDBJ whole genome shotgun (WGS) entry which is preliminary data.</text>
</comment>
<organism evidence="2 3">
    <name type="scientific">Kitasatospora cineracea</name>
    <dbReference type="NCBI Taxonomy" id="88074"/>
    <lineage>
        <taxon>Bacteria</taxon>
        <taxon>Bacillati</taxon>
        <taxon>Actinomycetota</taxon>
        <taxon>Actinomycetes</taxon>
        <taxon>Kitasatosporales</taxon>
        <taxon>Streptomycetaceae</taxon>
        <taxon>Kitasatospora</taxon>
    </lineage>
</organism>
<evidence type="ECO:0000256" key="1">
    <source>
        <dbReference type="SAM" id="MobiDB-lite"/>
    </source>
</evidence>
<dbReference type="Proteomes" id="UP000267408">
    <property type="component" value="Unassembled WGS sequence"/>
</dbReference>
<feature type="region of interest" description="Disordered" evidence="1">
    <location>
        <begin position="1"/>
        <end position="21"/>
    </location>
</feature>
<proteinExistence type="predicted"/>
<name>A0A8G1XDH5_9ACTN</name>
<dbReference type="EMBL" id="RJVJ01000001">
    <property type="protein sequence ID" value="ROR45844.1"/>
    <property type="molecule type" value="Genomic_DNA"/>
</dbReference>
<dbReference type="AlphaFoldDB" id="A0A8G1XDH5"/>
<accession>A0A8G1XDH5</accession>
<evidence type="ECO:0000313" key="2">
    <source>
        <dbReference type="EMBL" id="ROR45844.1"/>
    </source>
</evidence>
<gene>
    <name evidence="2" type="ORF">EDD39_4094</name>
</gene>
<reference evidence="2 3" key="1">
    <citation type="submission" date="2018-11" db="EMBL/GenBank/DDBJ databases">
        <title>Sequencing the genomes of 1000 actinobacteria strains.</title>
        <authorList>
            <person name="Klenk H.-P."/>
        </authorList>
    </citation>
    <scope>NUCLEOTIDE SEQUENCE [LARGE SCALE GENOMIC DNA]</scope>
    <source>
        <strain evidence="2 3">DSM 44780</strain>
    </source>
</reference>